<comment type="similarity">
    <text evidence="1 2">Belongs to the glycosyl hydrolase 13 family.</text>
</comment>
<evidence type="ECO:0000256" key="4">
    <source>
        <dbReference type="SAM" id="SignalP"/>
    </source>
</evidence>
<dbReference type="GO" id="GO:0043169">
    <property type="term" value="F:cation binding"/>
    <property type="evidence" value="ECO:0007669"/>
    <property type="project" value="InterPro"/>
</dbReference>
<organism evidence="6 7">
    <name type="scientific">Mobiluncus mulieris</name>
    <dbReference type="NCBI Taxonomy" id="2052"/>
    <lineage>
        <taxon>Bacteria</taxon>
        <taxon>Bacillati</taxon>
        <taxon>Actinomycetota</taxon>
        <taxon>Actinomycetes</taxon>
        <taxon>Actinomycetales</taxon>
        <taxon>Actinomycetaceae</taxon>
        <taxon>Mobiluncus</taxon>
    </lineage>
</organism>
<accession>A0A8G2HX10</accession>
<feature type="domain" description="Glycosyl hydrolase family 13 catalytic" evidence="5">
    <location>
        <begin position="43"/>
        <end position="406"/>
    </location>
</feature>
<dbReference type="InterPro" id="IPR006046">
    <property type="entry name" value="Alpha_amylase"/>
</dbReference>
<dbReference type="InterPro" id="IPR045857">
    <property type="entry name" value="O16G_dom_2"/>
</dbReference>
<dbReference type="Pfam" id="PF00128">
    <property type="entry name" value="Alpha-amylase"/>
    <property type="match status" value="1"/>
</dbReference>
<evidence type="ECO:0000256" key="2">
    <source>
        <dbReference type="RuleBase" id="RU003615"/>
    </source>
</evidence>
<dbReference type="CDD" id="cd11316">
    <property type="entry name" value="AmyAc_bac2_AmyA"/>
    <property type="match status" value="1"/>
</dbReference>
<dbReference type="EC" id="3.2.1.1" evidence="3"/>
<dbReference type="GeneID" id="61168261"/>
<keyword evidence="3 6" id="KW-0326">Glycosidase</keyword>
<comment type="caution">
    <text evidence="6">The sequence shown here is derived from an EMBL/GenBank/DDBJ whole genome shotgun (WGS) entry which is preliminary data.</text>
</comment>
<sequence>MKKLAGVLFALSLALAGCQLGASGGAVPPDSAEISTRSGVTYEIYVASFHDSDGDQVGDLNGIKEKLPYLQKLGVEYLWLMPIHPSHSYHKYDVDDYMKIDPAYGTMDDFRALIRAAKAKGIKIIMDMVINHSSSNHPWFKKALAEAKAGKLDGYASYYNFGEKPIRKSTKIGSNLYYESAFTENMPDLNLDNPKVREELTKIAKFYLNMGVAGFRLDAALHYFGTNNQANIEFLKWYTQMCRSIKPDAYLVAEVWAGKSTVAPYYASGLDSLFNFDLSDGGGEIVKAVNKGDATNLVKYLSQYEPEIRKLNPQALDAIYLSNHDQGRSAGFFPNLEKNKLAEAIYLWLPGRPYIYYGEEVGLKGSGRDENKRTFMPWDKSTKVKNPENTDYDPKKQVTTTVAQAQADKDSLYNYISQLVAVRNEFPFLQYADFKAWKNDNPAVMAYRAVADPKAQLSTDSTGSPDSQKTAADNLNAKTSEAVIFHNLGKEPQEVALPKGYQLVKAMNKDDTVKDGKLHLEPLSSAFTVPDSTGK</sequence>
<keyword evidence="3 6" id="KW-0378">Hydrolase</keyword>
<evidence type="ECO:0000256" key="1">
    <source>
        <dbReference type="ARBA" id="ARBA00008061"/>
    </source>
</evidence>
<feature type="signal peptide" evidence="4">
    <location>
        <begin position="1"/>
        <end position="22"/>
    </location>
</feature>
<dbReference type="EMBL" id="UGGQ01000006">
    <property type="protein sequence ID" value="STO17103.1"/>
    <property type="molecule type" value="Genomic_DNA"/>
</dbReference>
<dbReference type="AlphaFoldDB" id="A0A8G2HX10"/>
<dbReference type="GO" id="GO:0009313">
    <property type="term" value="P:oligosaccharide catabolic process"/>
    <property type="evidence" value="ECO:0007669"/>
    <property type="project" value="TreeGrafter"/>
</dbReference>
<name>A0A8G2HX10_9ACTO</name>
<reference evidence="6 7" key="1">
    <citation type="submission" date="2018-06" db="EMBL/GenBank/DDBJ databases">
        <authorList>
            <consortium name="Pathogen Informatics"/>
            <person name="Doyle S."/>
        </authorList>
    </citation>
    <scope>NUCLEOTIDE SEQUENCE [LARGE SCALE GENOMIC DNA]</scope>
    <source>
        <strain evidence="6 7">NCTC11819</strain>
    </source>
</reference>
<dbReference type="SMART" id="SM00642">
    <property type="entry name" value="Aamy"/>
    <property type="match status" value="1"/>
</dbReference>
<proteinExistence type="inferred from homology"/>
<evidence type="ECO:0000313" key="6">
    <source>
        <dbReference type="EMBL" id="STO17103.1"/>
    </source>
</evidence>
<dbReference type="Proteomes" id="UP000255284">
    <property type="component" value="Unassembled WGS sequence"/>
</dbReference>
<dbReference type="PRINTS" id="PR00110">
    <property type="entry name" value="ALPHAAMYLASE"/>
</dbReference>
<evidence type="ECO:0000313" key="7">
    <source>
        <dbReference type="Proteomes" id="UP000255284"/>
    </source>
</evidence>
<gene>
    <name evidence="6" type="ORF">NCTC11819_01688</name>
</gene>
<dbReference type="PROSITE" id="PS51257">
    <property type="entry name" value="PROKAR_LIPOPROTEIN"/>
    <property type="match status" value="1"/>
</dbReference>
<evidence type="ECO:0000259" key="5">
    <source>
        <dbReference type="SMART" id="SM00642"/>
    </source>
</evidence>
<dbReference type="Gene3D" id="3.20.20.80">
    <property type="entry name" value="Glycosidases"/>
    <property type="match status" value="1"/>
</dbReference>
<dbReference type="PANTHER" id="PTHR10357:SF179">
    <property type="entry name" value="NEUTRAL AND BASIC AMINO ACID TRANSPORT PROTEIN RBAT"/>
    <property type="match status" value="1"/>
</dbReference>
<keyword evidence="4" id="KW-0732">Signal</keyword>
<protein>
    <recommendedName>
        <fullName evidence="3">Alpha-amylase</fullName>
        <ecNumber evidence="3">3.2.1.1</ecNumber>
    </recommendedName>
</protein>
<dbReference type="GO" id="GO:0004556">
    <property type="term" value="F:alpha-amylase activity"/>
    <property type="evidence" value="ECO:0007669"/>
    <property type="project" value="UniProtKB-UniRule"/>
</dbReference>
<dbReference type="Gene3D" id="3.90.400.10">
    <property type="entry name" value="Oligo-1,6-glucosidase, Domain 2"/>
    <property type="match status" value="1"/>
</dbReference>
<dbReference type="InterPro" id="IPR006047">
    <property type="entry name" value="GH13_cat_dom"/>
</dbReference>
<dbReference type="PANTHER" id="PTHR10357">
    <property type="entry name" value="ALPHA-AMYLASE FAMILY MEMBER"/>
    <property type="match status" value="1"/>
</dbReference>
<feature type="chain" id="PRO_5034179793" description="Alpha-amylase" evidence="4">
    <location>
        <begin position="23"/>
        <end position="535"/>
    </location>
</feature>
<dbReference type="InterPro" id="IPR017853">
    <property type="entry name" value="GH"/>
</dbReference>
<dbReference type="RefSeq" id="WP_103759139.1">
    <property type="nucleotide sequence ID" value="NZ_JACHMA010000001.1"/>
</dbReference>
<comment type="catalytic activity">
    <reaction evidence="3">
        <text>Endohydrolysis of (1-&gt;4)-alpha-D-glucosidic linkages in polysaccharides containing three or more (1-&gt;4)-alpha-linked D-glucose units.</text>
        <dbReference type="EC" id="3.2.1.1"/>
    </reaction>
</comment>
<dbReference type="SUPFAM" id="SSF51445">
    <property type="entry name" value="(Trans)glycosidases"/>
    <property type="match status" value="1"/>
</dbReference>
<evidence type="ECO:0000256" key="3">
    <source>
        <dbReference type="RuleBase" id="RU361134"/>
    </source>
</evidence>
<keyword evidence="3" id="KW-0119">Carbohydrate metabolism</keyword>